<comment type="pathway">
    <text evidence="1">Carbohydrate metabolism; tricarboxylic acid cycle; isocitrate from oxaloacetate: step 1/2.</text>
</comment>
<dbReference type="GO" id="GO:0005975">
    <property type="term" value="P:carbohydrate metabolic process"/>
    <property type="evidence" value="ECO:0007669"/>
    <property type="project" value="TreeGrafter"/>
</dbReference>
<evidence type="ECO:0000313" key="6">
    <source>
        <dbReference type="Proteomes" id="UP000294692"/>
    </source>
</evidence>
<keyword evidence="4" id="KW-0808">Transferase</keyword>
<keyword evidence="6" id="KW-1185">Reference proteome</keyword>
<dbReference type="InterPro" id="IPR036969">
    <property type="entry name" value="Citrate_synthase_sf"/>
</dbReference>
<dbReference type="CDD" id="cd06100">
    <property type="entry name" value="CCL_ACL-C"/>
    <property type="match status" value="1"/>
</dbReference>
<dbReference type="OrthoDB" id="9759263at2"/>
<organism evidence="5 6">
    <name type="scientific">Paracandidimonas soli</name>
    <dbReference type="NCBI Taxonomy" id="1917182"/>
    <lineage>
        <taxon>Bacteria</taxon>
        <taxon>Pseudomonadati</taxon>
        <taxon>Pseudomonadota</taxon>
        <taxon>Betaproteobacteria</taxon>
        <taxon>Burkholderiales</taxon>
        <taxon>Alcaligenaceae</taxon>
        <taxon>Paracandidimonas</taxon>
    </lineage>
</organism>
<dbReference type="InterPro" id="IPR002020">
    <property type="entry name" value="Citrate_synthase"/>
</dbReference>
<evidence type="ECO:0000256" key="2">
    <source>
        <dbReference type="ARBA" id="ARBA00010566"/>
    </source>
</evidence>
<evidence type="ECO:0000256" key="1">
    <source>
        <dbReference type="ARBA" id="ARBA00004751"/>
    </source>
</evidence>
<comment type="caution">
    <text evidence="5">The sequence shown here is derived from an EMBL/GenBank/DDBJ whole genome shotgun (WGS) entry which is preliminary data.</text>
</comment>
<gene>
    <name evidence="5" type="ORF">EV686_102121</name>
</gene>
<dbReference type="PANTHER" id="PTHR11739:SF4">
    <property type="entry name" value="CITRATE SYNTHASE, PEROXISOMAL"/>
    <property type="match status" value="1"/>
</dbReference>
<dbReference type="NCBIfam" id="NF004864">
    <property type="entry name" value="PRK06224.1-1"/>
    <property type="match status" value="1"/>
</dbReference>
<dbReference type="GO" id="GO:0005829">
    <property type="term" value="C:cytosol"/>
    <property type="evidence" value="ECO:0007669"/>
    <property type="project" value="TreeGrafter"/>
</dbReference>
<reference evidence="5 6" key="1">
    <citation type="submission" date="2019-03" db="EMBL/GenBank/DDBJ databases">
        <title>Genomic Encyclopedia of Type Strains, Phase IV (KMG-IV): sequencing the most valuable type-strain genomes for metagenomic binning, comparative biology and taxonomic classification.</title>
        <authorList>
            <person name="Goeker M."/>
        </authorList>
    </citation>
    <scope>NUCLEOTIDE SEQUENCE [LARGE SCALE GENOMIC DNA]</scope>
    <source>
        <strain evidence="5 6">DSM 100048</strain>
    </source>
</reference>
<dbReference type="GO" id="GO:0036440">
    <property type="term" value="F:citrate synthase activity"/>
    <property type="evidence" value="ECO:0007669"/>
    <property type="project" value="UniProtKB-EC"/>
</dbReference>
<dbReference type="Proteomes" id="UP000294692">
    <property type="component" value="Unassembled WGS sequence"/>
</dbReference>
<sequence>MNENPAKQQAADWWSTSIIQMSPGVINFHGYPIQDLIGKAGFVEMIWLMLKSELPSQGEAALFNAALMAGVDHGPQAPSIAIARIASSCGVGINNAMASAANVLGDVHGGAGEQCVSLLRQIIALSETSELTIAQAAEEVLAAYFDDGNKYVPGYGHRFHPVDPRAAPLLGLLRKAEQEGVVRPGYVEAAEAVIDAIEARKGKKIPINIDGATAAIYGALGFEPQLCRGLFVLSRSVGILAHSWEQFQRSERNKGPIPKGWLWTYTGKPVRRSGEQES</sequence>
<dbReference type="Gene3D" id="1.10.230.10">
    <property type="entry name" value="Cytochrome P450-Terp, domain 2"/>
    <property type="match status" value="1"/>
</dbReference>
<name>A0A4R3VCW1_9BURK</name>
<proteinExistence type="inferred from homology"/>
<dbReference type="PANTHER" id="PTHR11739">
    <property type="entry name" value="CITRATE SYNTHASE"/>
    <property type="match status" value="1"/>
</dbReference>
<comment type="similarity">
    <text evidence="2">Belongs to the citrate synthase family.</text>
</comment>
<dbReference type="SUPFAM" id="SSF48256">
    <property type="entry name" value="Citrate synthase"/>
    <property type="match status" value="1"/>
</dbReference>
<dbReference type="RefSeq" id="WP_132473910.1">
    <property type="nucleotide sequence ID" value="NZ_JBHRVM010000001.1"/>
</dbReference>
<dbReference type="InterPro" id="IPR016143">
    <property type="entry name" value="Citrate_synth-like_sm_a-sub"/>
</dbReference>
<dbReference type="EC" id="2.3.3.16" evidence="3"/>
<evidence type="ECO:0000256" key="4">
    <source>
        <dbReference type="ARBA" id="ARBA00022679"/>
    </source>
</evidence>
<dbReference type="Pfam" id="PF00285">
    <property type="entry name" value="Citrate_synt"/>
    <property type="match status" value="1"/>
</dbReference>
<dbReference type="Gene3D" id="1.10.580.10">
    <property type="entry name" value="Citrate Synthase, domain 1"/>
    <property type="match status" value="2"/>
</dbReference>
<dbReference type="PRINTS" id="PR00143">
    <property type="entry name" value="CITRTSNTHASE"/>
</dbReference>
<dbReference type="EMBL" id="SMBX01000002">
    <property type="protein sequence ID" value="TCV01409.1"/>
    <property type="molecule type" value="Genomic_DNA"/>
</dbReference>
<evidence type="ECO:0000256" key="3">
    <source>
        <dbReference type="ARBA" id="ARBA00012972"/>
    </source>
</evidence>
<dbReference type="InterPro" id="IPR016142">
    <property type="entry name" value="Citrate_synth-like_lrg_a-sub"/>
</dbReference>
<dbReference type="UniPathway" id="UPA00223">
    <property type="reaction ID" value="UER00717"/>
</dbReference>
<dbReference type="AlphaFoldDB" id="A0A4R3VCW1"/>
<accession>A0A4R3VCW1</accession>
<dbReference type="GO" id="GO:0006099">
    <property type="term" value="P:tricarboxylic acid cycle"/>
    <property type="evidence" value="ECO:0007669"/>
    <property type="project" value="UniProtKB-UniPathway"/>
</dbReference>
<evidence type="ECO:0000313" key="5">
    <source>
        <dbReference type="EMBL" id="TCV01409.1"/>
    </source>
</evidence>
<protein>
    <recommendedName>
        <fullName evidence="3">citrate synthase (unknown stereospecificity)</fullName>
        <ecNumber evidence="3">2.3.3.16</ecNumber>
    </recommendedName>
</protein>